<dbReference type="Gene3D" id="3.40.50.880">
    <property type="match status" value="1"/>
</dbReference>
<sequence length="243" mass="27526">MMEKGKVLIFRGGWDGHEPKQVSERFARIMEKHGYSCRIYDDQEALKDLELVMAQDLIIPCWTMGAIDQTARENIVKAVAAGTGLAGCHGGMCDAFREDVEWQFMTGGQWVSHPGGDGVSYRVNICKGSSPIVEGIEDFNVCSEQYYLHVDPAVEVLATTRFPIVPYYHISNREVDMPVAWTKFWGNGRVFYNSLGHHDDVFDKSPEAELLMERGMLWAAEGKRYAKEHGLTTDRFENTAKMY</sequence>
<proteinExistence type="predicted"/>
<dbReference type="SUPFAM" id="SSF52317">
    <property type="entry name" value="Class I glutamine amidotransferase-like"/>
    <property type="match status" value="1"/>
</dbReference>
<comment type="caution">
    <text evidence="2">The sequence shown here is derived from an EMBL/GenBank/DDBJ whole genome shotgun (WGS) entry which is preliminary data.</text>
</comment>
<evidence type="ECO:0000313" key="2">
    <source>
        <dbReference type="EMBL" id="HJC86681.1"/>
    </source>
</evidence>
<dbReference type="InterPro" id="IPR029010">
    <property type="entry name" value="ThuA-like"/>
</dbReference>
<evidence type="ECO:0000313" key="3">
    <source>
        <dbReference type="Proteomes" id="UP000823922"/>
    </source>
</evidence>
<reference evidence="2" key="2">
    <citation type="submission" date="2021-04" db="EMBL/GenBank/DDBJ databases">
        <authorList>
            <person name="Gilroy R."/>
        </authorList>
    </citation>
    <scope>NUCLEOTIDE SEQUENCE</scope>
    <source>
        <strain evidence="2">ChiBcec1-1630</strain>
    </source>
</reference>
<dbReference type="Proteomes" id="UP000823922">
    <property type="component" value="Unassembled WGS sequence"/>
</dbReference>
<dbReference type="PANTHER" id="PTHR40469">
    <property type="entry name" value="SECRETED GLYCOSYL HYDROLASE"/>
    <property type="match status" value="1"/>
</dbReference>
<dbReference type="InterPro" id="IPR029062">
    <property type="entry name" value="Class_I_gatase-like"/>
</dbReference>
<organism evidence="2 3">
    <name type="scientific">Candidatus Eisenbergiella intestinigallinarum</name>
    <dbReference type="NCBI Taxonomy" id="2838549"/>
    <lineage>
        <taxon>Bacteria</taxon>
        <taxon>Bacillati</taxon>
        <taxon>Bacillota</taxon>
        <taxon>Clostridia</taxon>
        <taxon>Lachnospirales</taxon>
        <taxon>Lachnospiraceae</taxon>
        <taxon>Eisenbergiella</taxon>
    </lineage>
</organism>
<feature type="domain" description="ThuA-like" evidence="1">
    <location>
        <begin position="6"/>
        <end position="219"/>
    </location>
</feature>
<protein>
    <submittedName>
        <fullName evidence="2">ThuA domain-containing protein</fullName>
    </submittedName>
</protein>
<name>A0A9D2TQC0_9FIRM</name>
<gene>
    <name evidence="2" type="ORF">H9926_01520</name>
</gene>
<reference evidence="2" key="1">
    <citation type="journal article" date="2021" name="PeerJ">
        <title>Extensive microbial diversity within the chicken gut microbiome revealed by metagenomics and culture.</title>
        <authorList>
            <person name="Gilroy R."/>
            <person name="Ravi A."/>
            <person name="Getino M."/>
            <person name="Pursley I."/>
            <person name="Horton D.L."/>
            <person name="Alikhan N.F."/>
            <person name="Baker D."/>
            <person name="Gharbi K."/>
            <person name="Hall N."/>
            <person name="Watson M."/>
            <person name="Adriaenssens E.M."/>
            <person name="Foster-Nyarko E."/>
            <person name="Jarju S."/>
            <person name="Secka A."/>
            <person name="Antonio M."/>
            <person name="Oren A."/>
            <person name="Chaudhuri R.R."/>
            <person name="La Ragione R."/>
            <person name="Hildebrand F."/>
            <person name="Pallen M.J."/>
        </authorList>
    </citation>
    <scope>NUCLEOTIDE SEQUENCE</scope>
    <source>
        <strain evidence="2">ChiBcec1-1630</strain>
    </source>
</reference>
<evidence type="ECO:0000259" key="1">
    <source>
        <dbReference type="Pfam" id="PF06283"/>
    </source>
</evidence>
<dbReference type="Pfam" id="PF06283">
    <property type="entry name" value="ThuA"/>
    <property type="match status" value="1"/>
</dbReference>
<dbReference type="PANTHER" id="PTHR40469:SF2">
    <property type="entry name" value="GALACTOSE-BINDING DOMAIN-LIKE SUPERFAMILY PROTEIN"/>
    <property type="match status" value="1"/>
</dbReference>
<dbReference type="AlphaFoldDB" id="A0A9D2TQC0"/>
<accession>A0A9D2TQC0</accession>
<dbReference type="EMBL" id="DWVS01000030">
    <property type="protein sequence ID" value="HJC86681.1"/>
    <property type="molecule type" value="Genomic_DNA"/>
</dbReference>